<keyword evidence="2" id="KW-1185">Reference proteome</keyword>
<gene>
    <name evidence="1" type="ordered locus">Veis_1527</name>
</gene>
<evidence type="ECO:0000313" key="2">
    <source>
        <dbReference type="Proteomes" id="UP000000374"/>
    </source>
</evidence>
<sequence>MTFLTTGNEFCGQQYSAGAAHRDCHDERSGRHWKRPHWAGAAQMQPSVASPIICRSALAIEAQRGVASLANTARYGLRDAPCAALRWLRAAYDI</sequence>
<dbReference type="HOGENOM" id="CLU_2385304_0_0_4"/>
<evidence type="ECO:0000313" key="1">
    <source>
        <dbReference type="EMBL" id="ABM57286.1"/>
    </source>
</evidence>
<accession>A1WI29</accession>
<name>A1WI29_VEREI</name>
<reference evidence="2" key="1">
    <citation type="submission" date="2006-12" db="EMBL/GenBank/DDBJ databases">
        <title>Complete sequence of chromosome 1 of Verminephrobacter eiseniae EF01-2.</title>
        <authorList>
            <person name="Copeland A."/>
            <person name="Lucas S."/>
            <person name="Lapidus A."/>
            <person name="Barry K."/>
            <person name="Detter J.C."/>
            <person name="Glavina del Rio T."/>
            <person name="Dalin E."/>
            <person name="Tice H."/>
            <person name="Pitluck S."/>
            <person name="Chertkov O."/>
            <person name="Brettin T."/>
            <person name="Bruce D."/>
            <person name="Han C."/>
            <person name="Tapia R."/>
            <person name="Gilna P."/>
            <person name="Schmutz J."/>
            <person name="Larimer F."/>
            <person name="Land M."/>
            <person name="Hauser L."/>
            <person name="Kyrpides N."/>
            <person name="Kim E."/>
            <person name="Stahl D."/>
            <person name="Richardson P."/>
        </authorList>
    </citation>
    <scope>NUCLEOTIDE SEQUENCE [LARGE SCALE GENOMIC DNA]</scope>
    <source>
        <strain evidence="2">EF01-2</strain>
    </source>
</reference>
<organism evidence="1 2">
    <name type="scientific">Verminephrobacter eiseniae (strain EF01-2)</name>
    <dbReference type="NCBI Taxonomy" id="391735"/>
    <lineage>
        <taxon>Bacteria</taxon>
        <taxon>Pseudomonadati</taxon>
        <taxon>Pseudomonadota</taxon>
        <taxon>Betaproteobacteria</taxon>
        <taxon>Burkholderiales</taxon>
        <taxon>Comamonadaceae</taxon>
        <taxon>Verminephrobacter</taxon>
    </lineage>
</organism>
<protein>
    <submittedName>
        <fullName evidence="1">Uncharacterized protein</fullName>
    </submittedName>
</protein>
<dbReference type="EMBL" id="CP000542">
    <property type="protein sequence ID" value="ABM57286.1"/>
    <property type="molecule type" value="Genomic_DNA"/>
</dbReference>
<dbReference type="AlphaFoldDB" id="A1WI29"/>
<proteinExistence type="predicted"/>
<dbReference type="KEGG" id="vei:Veis_1527"/>
<dbReference type="Proteomes" id="UP000000374">
    <property type="component" value="Chromosome"/>
</dbReference>